<dbReference type="GO" id="GO:0005544">
    <property type="term" value="F:calcium-dependent phospholipid binding"/>
    <property type="evidence" value="ECO:0007669"/>
    <property type="project" value="InterPro"/>
</dbReference>
<feature type="region of interest" description="Disordered" evidence="3">
    <location>
        <begin position="765"/>
        <end position="835"/>
    </location>
</feature>
<dbReference type="InterPro" id="IPR037768">
    <property type="entry name" value="C2B_Copine"/>
</dbReference>
<dbReference type="Proteomes" id="UP001153069">
    <property type="component" value="Unassembled WGS sequence"/>
</dbReference>
<feature type="domain" description="C2" evidence="4">
    <location>
        <begin position="174"/>
        <end position="352"/>
    </location>
</feature>
<comment type="caution">
    <text evidence="5">The sequence shown here is derived from an EMBL/GenBank/DDBJ whole genome shotgun (WGS) entry which is preliminary data.</text>
</comment>
<dbReference type="Pfam" id="PF00168">
    <property type="entry name" value="C2"/>
    <property type="match status" value="2"/>
</dbReference>
<dbReference type="PROSITE" id="PS50004">
    <property type="entry name" value="C2"/>
    <property type="match status" value="2"/>
</dbReference>
<dbReference type="Gene3D" id="2.60.40.150">
    <property type="entry name" value="C2 domain"/>
    <property type="match status" value="2"/>
</dbReference>
<proteinExistence type="inferred from homology"/>
<keyword evidence="2" id="KW-0677">Repeat</keyword>
<dbReference type="PANTHER" id="PTHR10857">
    <property type="entry name" value="COPINE"/>
    <property type="match status" value="1"/>
</dbReference>
<evidence type="ECO:0000256" key="1">
    <source>
        <dbReference type="ARBA" id="ARBA00009048"/>
    </source>
</evidence>
<dbReference type="GO" id="GO:0005886">
    <property type="term" value="C:plasma membrane"/>
    <property type="evidence" value="ECO:0007669"/>
    <property type="project" value="TreeGrafter"/>
</dbReference>
<dbReference type="CDD" id="cd04047">
    <property type="entry name" value="C2B_Copine"/>
    <property type="match status" value="1"/>
</dbReference>
<protein>
    <submittedName>
        <fullName evidence="5">Copine-6</fullName>
    </submittedName>
</protein>
<dbReference type="Pfam" id="PF07002">
    <property type="entry name" value="Copine"/>
    <property type="match status" value="1"/>
</dbReference>
<dbReference type="InterPro" id="IPR010734">
    <property type="entry name" value="Copine_C"/>
</dbReference>
<dbReference type="InterPro" id="IPR045052">
    <property type="entry name" value="Copine"/>
</dbReference>
<accession>A0A9N8DY96</accession>
<dbReference type="InterPro" id="IPR000008">
    <property type="entry name" value="C2_dom"/>
</dbReference>
<name>A0A9N8DY96_9STRA</name>
<gene>
    <name evidence="5" type="ORF">SEMRO_337_G120650.1</name>
</gene>
<feature type="compositionally biased region" description="Low complexity" evidence="3">
    <location>
        <begin position="42"/>
        <end position="52"/>
    </location>
</feature>
<feature type="region of interest" description="Disordered" evidence="3">
    <location>
        <begin position="254"/>
        <end position="282"/>
    </location>
</feature>
<feature type="compositionally biased region" description="Polar residues" evidence="3">
    <location>
        <begin position="15"/>
        <end position="41"/>
    </location>
</feature>
<dbReference type="SUPFAM" id="SSF53300">
    <property type="entry name" value="vWA-like"/>
    <property type="match status" value="1"/>
</dbReference>
<dbReference type="EMBL" id="CAICTM010000336">
    <property type="protein sequence ID" value="CAB9508204.1"/>
    <property type="molecule type" value="Genomic_DNA"/>
</dbReference>
<feature type="compositionally biased region" description="Basic residues" evidence="3">
    <location>
        <begin position="812"/>
        <end position="829"/>
    </location>
</feature>
<dbReference type="OrthoDB" id="36825at2759"/>
<dbReference type="CDD" id="cd04048">
    <property type="entry name" value="C2A_Copine"/>
    <property type="match status" value="1"/>
</dbReference>
<feature type="region of interest" description="Disordered" evidence="3">
    <location>
        <begin position="1"/>
        <end position="82"/>
    </location>
</feature>
<dbReference type="PANTHER" id="PTHR10857:SF106">
    <property type="entry name" value="C2 DOMAIN-CONTAINING PROTEIN"/>
    <property type="match status" value="1"/>
</dbReference>
<evidence type="ECO:0000313" key="5">
    <source>
        <dbReference type="EMBL" id="CAB9508204.1"/>
    </source>
</evidence>
<dbReference type="SUPFAM" id="SSF49562">
    <property type="entry name" value="C2 domain (Calcium/lipid-binding domain, CaLB)"/>
    <property type="match status" value="2"/>
</dbReference>
<evidence type="ECO:0000259" key="4">
    <source>
        <dbReference type="PROSITE" id="PS50004"/>
    </source>
</evidence>
<dbReference type="GO" id="GO:0071277">
    <property type="term" value="P:cellular response to calcium ion"/>
    <property type="evidence" value="ECO:0007669"/>
    <property type="project" value="TreeGrafter"/>
</dbReference>
<organism evidence="5 6">
    <name type="scientific">Seminavis robusta</name>
    <dbReference type="NCBI Taxonomy" id="568900"/>
    <lineage>
        <taxon>Eukaryota</taxon>
        <taxon>Sar</taxon>
        <taxon>Stramenopiles</taxon>
        <taxon>Ochrophyta</taxon>
        <taxon>Bacillariophyta</taxon>
        <taxon>Bacillariophyceae</taxon>
        <taxon>Bacillariophycidae</taxon>
        <taxon>Naviculales</taxon>
        <taxon>Naviculaceae</taxon>
        <taxon>Seminavis</taxon>
    </lineage>
</organism>
<evidence type="ECO:0000256" key="3">
    <source>
        <dbReference type="SAM" id="MobiDB-lite"/>
    </source>
</evidence>
<dbReference type="InterPro" id="IPR035892">
    <property type="entry name" value="C2_domain_sf"/>
</dbReference>
<evidence type="ECO:0000256" key="2">
    <source>
        <dbReference type="ARBA" id="ARBA00022737"/>
    </source>
</evidence>
<feature type="compositionally biased region" description="Basic and acidic residues" evidence="3">
    <location>
        <begin position="780"/>
        <end position="792"/>
    </location>
</feature>
<feature type="compositionally biased region" description="Basic and acidic residues" evidence="3">
    <location>
        <begin position="1"/>
        <end position="10"/>
    </location>
</feature>
<dbReference type="SMART" id="SM00327">
    <property type="entry name" value="VWA"/>
    <property type="match status" value="1"/>
</dbReference>
<feature type="compositionally biased region" description="Basic and acidic residues" evidence="3">
    <location>
        <begin position="802"/>
        <end position="811"/>
    </location>
</feature>
<keyword evidence="6" id="KW-1185">Reference proteome</keyword>
<evidence type="ECO:0000313" key="6">
    <source>
        <dbReference type="Proteomes" id="UP001153069"/>
    </source>
</evidence>
<sequence>MLRSKPRDESLTGLLGNNTNTHGRTKSSSSPNRPTRTNTAPKSSSSNKNHNNQKATLKLPTSKDAMDRPSLGSRRTSDKTMLSKTALATTAAVGQKVGQRVKKGVGVAGKGTVKATKIVSKKTTRVAKSVGNKTVGAVSNLNGTAVVKGAVGAIHLAETGIKGINNLAARTLKRNEVVAAAAWKTRVTSPVTKVELVLECKNLRRKDAFAECDAFAVLWKVPNGYGSDGQIGKMGGDESYSSLGMSAGHMSLSSISSANSKRRKRPRVNRLPTSSEKEVGRTEVVRGNRNPHFDKLFVIDFKFQEEQTYVIRIYDRDLDYCEDLKEHDFLGGAVFTMGELMGEGRRELRRPLRSHATGKGDKSFLTIRGNEVSSARSVMEFRFSAIGLRENDKGVIEKEDDPYFQILKLNQEDQSWDAVYKSEVLMRTDAPTWAKARLPLPVLCNDDMANPLRITFWDWRRSEQAEALGFVETTVQELVEGAERGIPVMDIRREHKRLFRRDKIKKKGSLKVLRSELQPVPTMMEYIYGGCKIDLMVAVDCSIHNDDPEVEGGLHHRPGPHWLNDYEAAIHKVGAIMEPYSNDKEFSIWGFGGDIRGEAVSLFPVGDADGTVHGASGLLDAYDTTFTSNPLYMEPADDANIAPVIQSAMYRAIKKSEQEHCYSVLCILTAGNIGDDLRDTIDTICTAAEDAPLSIVIIGVGENEEAFTTIRKVIANGGKLRHSNGVPISRDIVSFASFDDFEGNASNVAAEGLKELPEQFVEYFTDNGIQPRPPVTASSIEKESAAMKDDSRSTMGGSSRRRNGDRSDRRSPRGTRRRTRSRSPKKSGKARGAGS</sequence>
<dbReference type="AlphaFoldDB" id="A0A9N8DY96"/>
<dbReference type="SMART" id="SM00239">
    <property type="entry name" value="C2"/>
    <property type="match status" value="2"/>
</dbReference>
<dbReference type="InterPro" id="IPR036465">
    <property type="entry name" value="vWFA_dom_sf"/>
</dbReference>
<dbReference type="InterPro" id="IPR002035">
    <property type="entry name" value="VWF_A"/>
</dbReference>
<reference evidence="5" key="1">
    <citation type="submission" date="2020-06" db="EMBL/GenBank/DDBJ databases">
        <authorList>
            <consortium name="Plant Systems Biology data submission"/>
        </authorList>
    </citation>
    <scope>NUCLEOTIDE SEQUENCE</scope>
    <source>
        <strain evidence="5">D6</strain>
    </source>
</reference>
<comment type="similarity">
    <text evidence="1">Belongs to the copine family.</text>
</comment>
<feature type="domain" description="C2" evidence="4">
    <location>
        <begin position="359"/>
        <end position="490"/>
    </location>
</feature>